<evidence type="ECO:0008006" key="2">
    <source>
        <dbReference type="Google" id="ProtNLM"/>
    </source>
</evidence>
<proteinExistence type="predicted"/>
<sequence>MSHTREWILHEYEAKKHHIKSKDPLKEIAYPNQKEATAEIFQAFMVEDKVAVTLIALPQAGKTGTFLEVAYQMCTFNDESKAVDPEQILFLTGMSDRDWQKQTEDDMLTAFKKRVKHRGRFDSLPTLLSTIRNSVIVLDECHVAAGKEQSLSSILKDAGLLDIQTLRERRIFFLEVSATPGHTLYDMLNWGPENHGIVILKESPLYVGFRDFIRENRLRQSLELTKVDECEKLMNIVAENFPEPCWNIIRVVGANSTIQKVRENLATSAHRRGWEVVSHNSMERIGDIDYIMSTKPRSHRFIVIKEFWRAGKRLCDKYLGIVHEPKTKIQDTNITSQGLVGRLCGNDKKKGAGAPIAFCDTELIHDYLHWIDVKGDWSRVLRYKSKAISVKGGRITHWNHSWGHHTNVDGVNALETPEDYLLSDLFENREAAHMWANEEINWAGAWNTGGQHRPSNVDTHGADGNAGTTHIHSRGGLHPIQTAEEFQAQRDYSRFGAGVRCVPVLMEGDLCYVVVYKRGWKV</sequence>
<accession>A0A6C0BCT2</accession>
<name>A0A6C0BCT2_9ZZZZ</name>
<dbReference type="InterPro" id="IPR027417">
    <property type="entry name" value="P-loop_NTPase"/>
</dbReference>
<reference evidence="1" key="1">
    <citation type="journal article" date="2020" name="Nature">
        <title>Giant virus diversity and host interactions through global metagenomics.</title>
        <authorList>
            <person name="Schulz F."/>
            <person name="Roux S."/>
            <person name="Paez-Espino D."/>
            <person name="Jungbluth S."/>
            <person name="Walsh D.A."/>
            <person name="Denef V.J."/>
            <person name="McMahon K.D."/>
            <person name="Konstantinidis K.T."/>
            <person name="Eloe-Fadrosh E.A."/>
            <person name="Kyrpides N.C."/>
            <person name="Woyke T."/>
        </authorList>
    </citation>
    <scope>NUCLEOTIDE SEQUENCE</scope>
    <source>
        <strain evidence="1">GVMAG-M-3300010158-60</strain>
    </source>
</reference>
<dbReference type="AlphaFoldDB" id="A0A6C0BCT2"/>
<evidence type="ECO:0000313" key="1">
    <source>
        <dbReference type="EMBL" id="QHS89213.1"/>
    </source>
</evidence>
<dbReference type="SUPFAM" id="SSF52540">
    <property type="entry name" value="P-loop containing nucleoside triphosphate hydrolases"/>
    <property type="match status" value="1"/>
</dbReference>
<dbReference type="EMBL" id="MN739107">
    <property type="protein sequence ID" value="QHS89213.1"/>
    <property type="molecule type" value="Genomic_DNA"/>
</dbReference>
<protein>
    <recommendedName>
        <fullName evidence="2">Helicase/UvrB N-terminal domain-containing protein</fullName>
    </recommendedName>
</protein>
<organism evidence="1">
    <name type="scientific">viral metagenome</name>
    <dbReference type="NCBI Taxonomy" id="1070528"/>
    <lineage>
        <taxon>unclassified sequences</taxon>
        <taxon>metagenomes</taxon>
        <taxon>organismal metagenomes</taxon>
    </lineage>
</organism>